<organism evidence="1 2">
    <name type="scientific">Linum trigynum</name>
    <dbReference type="NCBI Taxonomy" id="586398"/>
    <lineage>
        <taxon>Eukaryota</taxon>
        <taxon>Viridiplantae</taxon>
        <taxon>Streptophyta</taxon>
        <taxon>Embryophyta</taxon>
        <taxon>Tracheophyta</taxon>
        <taxon>Spermatophyta</taxon>
        <taxon>Magnoliopsida</taxon>
        <taxon>eudicotyledons</taxon>
        <taxon>Gunneridae</taxon>
        <taxon>Pentapetalae</taxon>
        <taxon>rosids</taxon>
        <taxon>fabids</taxon>
        <taxon>Malpighiales</taxon>
        <taxon>Linaceae</taxon>
        <taxon>Linum</taxon>
    </lineage>
</organism>
<dbReference type="EMBL" id="OZ034820">
    <property type="protein sequence ID" value="CAL1402301.1"/>
    <property type="molecule type" value="Genomic_DNA"/>
</dbReference>
<evidence type="ECO:0000313" key="1">
    <source>
        <dbReference type="EMBL" id="CAL1402301.1"/>
    </source>
</evidence>
<dbReference type="Proteomes" id="UP001497516">
    <property type="component" value="Chromosome 7"/>
</dbReference>
<gene>
    <name evidence="1" type="ORF">LTRI10_LOCUS42310</name>
</gene>
<sequence>MMVLIHQPSLFMAVVAILWRIWRFQNWVIFEGKQLGIPALMHQFHQRYDEWVSLPVDRLPQPSIPLINHFAPEEANMLVCMWDGATRSGSHSAGGMVIMSPARNVLMASGIQISLIDDPMVVELLVLRVAIV</sequence>
<reference evidence="1 2" key="1">
    <citation type="submission" date="2024-04" db="EMBL/GenBank/DDBJ databases">
        <authorList>
            <person name="Fracassetti M."/>
        </authorList>
    </citation>
    <scope>NUCLEOTIDE SEQUENCE [LARGE SCALE GENOMIC DNA]</scope>
</reference>
<evidence type="ECO:0000313" key="2">
    <source>
        <dbReference type="Proteomes" id="UP001497516"/>
    </source>
</evidence>
<accession>A0AAV2FVD8</accession>
<keyword evidence="2" id="KW-1185">Reference proteome</keyword>
<protein>
    <submittedName>
        <fullName evidence="1">Uncharacterized protein</fullName>
    </submittedName>
</protein>
<dbReference type="AlphaFoldDB" id="A0AAV2FVD8"/>
<name>A0AAV2FVD8_9ROSI</name>
<proteinExistence type="predicted"/>